<name>A0A381Q0X9_9ZZZZ</name>
<accession>A0A381Q0X9</accession>
<evidence type="ECO:0000313" key="1">
    <source>
        <dbReference type="EMBL" id="SUZ72991.1"/>
    </source>
</evidence>
<protein>
    <submittedName>
        <fullName evidence="1">Uncharacterized protein</fullName>
    </submittedName>
</protein>
<organism evidence="1">
    <name type="scientific">marine metagenome</name>
    <dbReference type="NCBI Taxonomy" id="408172"/>
    <lineage>
        <taxon>unclassified sequences</taxon>
        <taxon>metagenomes</taxon>
        <taxon>ecological metagenomes</taxon>
    </lineage>
</organism>
<sequence length="26" mass="2935">MSDQDIALMAHLMRRAGFGATRDELE</sequence>
<feature type="non-terminal residue" evidence="1">
    <location>
        <position position="26"/>
    </location>
</feature>
<dbReference type="AlphaFoldDB" id="A0A381Q0X9"/>
<dbReference type="EMBL" id="UINC01001164">
    <property type="protein sequence ID" value="SUZ72991.1"/>
    <property type="molecule type" value="Genomic_DNA"/>
</dbReference>
<proteinExistence type="predicted"/>
<reference evidence="1" key="1">
    <citation type="submission" date="2018-05" db="EMBL/GenBank/DDBJ databases">
        <authorList>
            <person name="Lanie J.A."/>
            <person name="Ng W.-L."/>
            <person name="Kazmierczak K.M."/>
            <person name="Andrzejewski T.M."/>
            <person name="Davidsen T.M."/>
            <person name="Wayne K.J."/>
            <person name="Tettelin H."/>
            <person name="Glass J.I."/>
            <person name="Rusch D."/>
            <person name="Podicherti R."/>
            <person name="Tsui H.-C.T."/>
            <person name="Winkler M.E."/>
        </authorList>
    </citation>
    <scope>NUCLEOTIDE SEQUENCE</scope>
</reference>
<gene>
    <name evidence="1" type="ORF">METZ01_LOCUS25845</name>
</gene>